<evidence type="ECO:0000256" key="1">
    <source>
        <dbReference type="ARBA" id="ARBA00022723"/>
    </source>
</evidence>
<gene>
    <name evidence="7" type="ORF">BUALT_Bualt19G0096500</name>
</gene>
<dbReference type="GO" id="GO:0061630">
    <property type="term" value="F:ubiquitin protein ligase activity"/>
    <property type="evidence" value="ECO:0007669"/>
    <property type="project" value="TreeGrafter"/>
</dbReference>
<dbReference type="InterPro" id="IPR001841">
    <property type="entry name" value="Znf_RING"/>
</dbReference>
<dbReference type="InterPro" id="IPR001607">
    <property type="entry name" value="Znf_UBP"/>
</dbReference>
<dbReference type="SMART" id="SM00184">
    <property type="entry name" value="RING"/>
    <property type="match status" value="1"/>
</dbReference>
<keyword evidence="8" id="KW-1185">Reference proteome</keyword>
<evidence type="ECO:0000256" key="4">
    <source>
        <dbReference type="PROSITE-ProRule" id="PRU00502"/>
    </source>
</evidence>
<dbReference type="CDD" id="cd16457">
    <property type="entry name" value="RING-H2_BRAP2"/>
    <property type="match status" value="1"/>
</dbReference>
<dbReference type="PROSITE" id="PS50271">
    <property type="entry name" value="ZF_UBP"/>
    <property type="match status" value="1"/>
</dbReference>
<evidence type="ECO:0000313" key="7">
    <source>
        <dbReference type="EMBL" id="KAG8364146.1"/>
    </source>
</evidence>
<feature type="domain" description="UBP-type" evidence="6">
    <location>
        <begin position="199"/>
        <end position="292"/>
    </location>
</feature>
<dbReference type="GO" id="GO:0007265">
    <property type="term" value="P:Ras protein signal transduction"/>
    <property type="evidence" value="ECO:0007669"/>
    <property type="project" value="TreeGrafter"/>
</dbReference>
<dbReference type="Pfam" id="PF02148">
    <property type="entry name" value="zf-UBP"/>
    <property type="match status" value="1"/>
</dbReference>
<dbReference type="Pfam" id="PF07576">
    <property type="entry name" value="BRAP2"/>
    <property type="match status" value="1"/>
</dbReference>
<evidence type="ECO:0008006" key="9">
    <source>
        <dbReference type="Google" id="ProtNLM"/>
    </source>
</evidence>
<keyword evidence="1" id="KW-0479">Metal-binding</keyword>
<accession>A0AAV6W2G9</accession>
<dbReference type="Proteomes" id="UP000826271">
    <property type="component" value="Unassembled WGS sequence"/>
</dbReference>
<evidence type="ECO:0000256" key="2">
    <source>
        <dbReference type="ARBA" id="ARBA00022771"/>
    </source>
</evidence>
<reference evidence="7" key="1">
    <citation type="submission" date="2019-10" db="EMBL/GenBank/DDBJ databases">
        <authorList>
            <person name="Zhang R."/>
            <person name="Pan Y."/>
            <person name="Wang J."/>
            <person name="Ma R."/>
            <person name="Yu S."/>
        </authorList>
    </citation>
    <scope>NUCLEOTIDE SEQUENCE</scope>
    <source>
        <strain evidence="7">LA-IB0</strain>
        <tissue evidence="7">Leaf</tissue>
    </source>
</reference>
<dbReference type="GO" id="GO:0005737">
    <property type="term" value="C:cytoplasm"/>
    <property type="evidence" value="ECO:0007669"/>
    <property type="project" value="TreeGrafter"/>
</dbReference>
<evidence type="ECO:0000313" key="8">
    <source>
        <dbReference type="Proteomes" id="UP000826271"/>
    </source>
</evidence>
<dbReference type="GO" id="GO:0016567">
    <property type="term" value="P:protein ubiquitination"/>
    <property type="evidence" value="ECO:0007669"/>
    <property type="project" value="TreeGrafter"/>
</dbReference>
<dbReference type="InterPro" id="IPR011422">
    <property type="entry name" value="BRAP2/ETP1_RRM"/>
</dbReference>
<sequence length="351" mass="39603">MFTLKIHSVNFPQPLHTAVTSAAAANRKNDLKPVELMGVAHLFRQLPSAAVIIANITARTTLLFVVAVPNYMSSDDFLLFCENHLPHFEEIMFLRNDGMEDRYSVLIRFEDQMAADGFYCSYNGKRFKPSEVEVCHIYFSQTVEYTNSAEIANIPPSDYTELPSCPVCLERLDPDTSGIQSTLCDHSFQCSCVSKWTYLSCPVCRLCQQQDETPPCSICGSFKNLWICLICGSVGCGRYEKGHASGHWCDTQHHFSLGLEKQQIWDYVGNKFVHRLNQSKVDGKSIPVNSRCNSTLAGPQGTSIASEMYQNMLLPRDKAILIEQSYDAVERMEASHLLKVLLVLRFKLIFN</sequence>
<dbReference type="Gene3D" id="3.30.40.10">
    <property type="entry name" value="Zinc/RING finger domain, C3HC4 (zinc finger)"/>
    <property type="match status" value="2"/>
</dbReference>
<evidence type="ECO:0000256" key="3">
    <source>
        <dbReference type="ARBA" id="ARBA00022833"/>
    </source>
</evidence>
<keyword evidence="3" id="KW-0862">Zinc</keyword>
<dbReference type="EMBL" id="WHWC01000019">
    <property type="protein sequence ID" value="KAG8364146.1"/>
    <property type="molecule type" value="Genomic_DNA"/>
</dbReference>
<dbReference type="InterPro" id="IPR013083">
    <property type="entry name" value="Znf_RING/FYVE/PHD"/>
</dbReference>
<feature type="domain" description="RING-type" evidence="5">
    <location>
        <begin position="165"/>
        <end position="205"/>
    </location>
</feature>
<dbReference type="PANTHER" id="PTHR24007:SF10">
    <property type="entry name" value="BRAP2 RING ZNF UBP DOMAIN-CONTAINING PROTEIN 1"/>
    <property type="match status" value="1"/>
</dbReference>
<evidence type="ECO:0000259" key="5">
    <source>
        <dbReference type="PROSITE" id="PS50089"/>
    </source>
</evidence>
<dbReference type="FunFam" id="3.30.40.10:FF:000555">
    <property type="entry name" value="Zinc finger (Ubiquitin-hydrolase) domain-containing protein"/>
    <property type="match status" value="1"/>
</dbReference>
<comment type="caution">
    <text evidence="7">The sequence shown here is derived from an EMBL/GenBank/DDBJ whole genome shotgun (WGS) entry which is preliminary data.</text>
</comment>
<proteinExistence type="predicted"/>
<evidence type="ECO:0000259" key="6">
    <source>
        <dbReference type="PROSITE" id="PS50271"/>
    </source>
</evidence>
<dbReference type="InterPro" id="IPR047243">
    <property type="entry name" value="RING-H2_BRAP2"/>
</dbReference>
<organism evidence="7 8">
    <name type="scientific">Buddleja alternifolia</name>
    <dbReference type="NCBI Taxonomy" id="168488"/>
    <lineage>
        <taxon>Eukaryota</taxon>
        <taxon>Viridiplantae</taxon>
        <taxon>Streptophyta</taxon>
        <taxon>Embryophyta</taxon>
        <taxon>Tracheophyta</taxon>
        <taxon>Spermatophyta</taxon>
        <taxon>Magnoliopsida</taxon>
        <taxon>eudicotyledons</taxon>
        <taxon>Gunneridae</taxon>
        <taxon>Pentapetalae</taxon>
        <taxon>asterids</taxon>
        <taxon>lamiids</taxon>
        <taxon>Lamiales</taxon>
        <taxon>Scrophulariaceae</taxon>
        <taxon>Buddlejeae</taxon>
        <taxon>Buddleja</taxon>
    </lineage>
</organism>
<name>A0AAV6W2G9_9LAMI</name>
<dbReference type="GO" id="GO:0008270">
    <property type="term" value="F:zinc ion binding"/>
    <property type="evidence" value="ECO:0007669"/>
    <property type="project" value="UniProtKB-KW"/>
</dbReference>
<dbReference type="PROSITE" id="PS50089">
    <property type="entry name" value="ZF_RING_2"/>
    <property type="match status" value="1"/>
</dbReference>
<dbReference type="AlphaFoldDB" id="A0AAV6W2G9"/>
<keyword evidence="2 4" id="KW-0863">Zinc-finger</keyword>
<dbReference type="PANTHER" id="PTHR24007">
    <property type="entry name" value="BRCA1-ASSOCIATED PROTEIN"/>
    <property type="match status" value="1"/>
</dbReference>
<protein>
    <recommendedName>
        <fullName evidence="9">BRCA1-associated protein</fullName>
    </recommendedName>
</protein>
<dbReference type="SMART" id="SM00290">
    <property type="entry name" value="ZnF_UBP"/>
    <property type="match status" value="1"/>
</dbReference>
<dbReference type="SUPFAM" id="SSF57850">
    <property type="entry name" value="RING/U-box"/>
    <property type="match status" value="1"/>
</dbReference>